<sequence>MSELEQTRVALVTGAARGIGKGVAVSLLRAGWDLVLGDVDEATGLATAEELARLGNVEFVALDVADEASVQAALEQIEEDFGRLDAVVNNAGLSDPDTGPLEQLSLADWNRMLAVNLTGAFLVSRASIPLLRESRGAIVNIASTRALQSEVNTEAYAAAKGGLVALTHAMAISLGPDIRVNAVSPGWIDTRDSVLQRSDPLRRIDHEQHAVGRVGQPADIGELVAFLLSPAAGFITGQNLVADGGMSRQMLYRE</sequence>
<comment type="similarity">
    <text evidence="1">Belongs to the short-chain dehydrogenases/reductases (SDR) family.</text>
</comment>
<proteinExistence type="inferred from homology"/>
<dbReference type="AlphaFoldDB" id="A0A1I6BIB2"/>
<dbReference type="GO" id="GO:0016491">
    <property type="term" value="F:oxidoreductase activity"/>
    <property type="evidence" value="ECO:0007669"/>
    <property type="project" value="UniProtKB-KW"/>
</dbReference>
<dbReference type="Gene3D" id="3.40.50.720">
    <property type="entry name" value="NAD(P)-binding Rossmann-like Domain"/>
    <property type="match status" value="1"/>
</dbReference>
<dbReference type="PANTHER" id="PTHR24321">
    <property type="entry name" value="DEHYDROGENASES, SHORT CHAIN"/>
    <property type="match status" value="1"/>
</dbReference>
<dbReference type="Proteomes" id="UP000242815">
    <property type="component" value="Unassembled WGS sequence"/>
</dbReference>
<reference evidence="3 4" key="1">
    <citation type="submission" date="2016-10" db="EMBL/GenBank/DDBJ databases">
        <authorList>
            <person name="de Groot N.N."/>
        </authorList>
    </citation>
    <scope>NUCLEOTIDE SEQUENCE [LARGE SCALE GENOMIC DNA]</scope>
    <source>
        <strain evidence="3 4">JCM 18415</strain>
    </source>
</reference>
<evidence type="ECO:0000313" key="3">
    <source>
        <dbReference type="EMBL" id="SFQ80641.1"/>
    </source>
</evidence>
<gene>
    <name evidence="3" type="ORF">SAMN05216578_104100</name>
</gene>
<dbReference type="Pfam" id="PF13561">
    <property type="entry name" value="adh_short_C2"/>
    <property type="match status" value="1"/>
</dbReference>
<dbReference type="InterPro" id="IPR036291">
    <property type="entry name" value="NAD(P)-bd_dom_sf"/>
</dbReference>
<dbReference type="PROSITE" id="PS00061">
    <property type="entry name" value="ADH_SHORT"/>
    <property type="match status" value="1"/>
</dbReference>
<dbReference type="SUPFAM" id="SSF51735">
    <property type="entry name" value="NAD(P)-binding Rossmann-fold domains"/>
    <property type="match status" value="1"/>
</dbReference>
<dbReference type="RefSeq" id="WP_090538523.1">
    <property type="nucleotide sequence ID" value="NZ_FOYD01000004.1"/>
</dbReference>
<dbReference type="PANTHER" id="PTHR24321:SF8">
    <property type="entry name" value="ESTRADIOL 17-BETA-DEHYDROGENASE 8-RELATED"/>
    <property type="match status" value="1"/>
</dbReference>
<evidence type="ECO:0000256" key="2">
    <source>
        <dbReference type="ARBA" id="ARBA00023002"/>
    </source>
</evidence>
<dbReference type="PRINTS" id="PR00081">
    <property type="entry name" value="GDHRDH"/>
</dbReference>
<dbReference type="InterPro" id="IPR020904">
    <property type="entry name" value="Sc_DH/Rdtase_CS"/>
</dbReference>
<keyword evidence="2" id="KW-0560">Oxidoreductase</keyword>
<evidence type="ECO:0000256" key="1">
    <source>
        <dbReference type="ARBA" id="ARBA00006484"/>
    </source>
</evidence>
<dbReference type="OrthoDB" id="9787298at2"/>
<dbReference type="FunFam" id="3.40.50.720:FF:000084">
    <property type="entry name" value="Short-chain dehydrogenase reductase"/>
    <property type="match status" value="1"/>
</dbReference>
<dbReference type="EMBL" id="FOYD01000004">
    <property type="protein sequence ID" value="SFQ80641.1"/>
    <property type="molecule type" value="Genomic_DNA"/>
</dbReference>
<dbReference type="PRINTS" id="PR00080">
    <property type="entry name" value="SDRFAMILY"/>
</dbReference>
<evidence type="ECO:0000313" key="4">
    <source>
        <dbReference type="Proteomes" id="UP000242815"/>
    </source>
</evidence>
<protein>
    <submittedName>
        <fullName evidence="3">NAD(P)-dependent dehydrogenase, short-chain alcohol dehydrogenase family</fullName>
    </submittedName>
</protein>
<name>A0A1I6BIB2_9GAMM</name>
<organism evidence="3 4">
    <name type="scientific">Halopseudomonas formosensis</name>
    <dbReference type="NCBI Taxonomy" id="1002526"/>
    <lineage>
        <taxon>Bacteria</taxon>
        <taxon>Pseudomonadati</taxon>
        <taxon>Pseudomonadota</taxon>
        <taxon>Gammaproteobacteria</taxon>
        <taxon>Pseudomonadales</taxon>
        <taxon>Pseudomonadaceae</taxon>
        <taxon>Halopseudomonas</taxon>
    </lineage>
</organism>
<dbReference type="STRING" id="1002526.SAMN05216578_104100"/>
<accession>A0A1I6BIB2</accession>
<dbReference type="InterPro" id="IPR002347">
    <property type="entry name" value="SDR_fam"/>
</dbReference>